<dbReference type="Proteomes" id="UP000019202">
    <property type="component" value="Unassembled WGS sequence"/>
</dbReference>
<dbReference type="STRING" id="1427518.XSR1_130017"/>
<reference evidence="1" key="1">
    <citation type="submission" date="2013-11" db="EMBL/GenBank/DDBJ databases">
        <title>Draft genome sequence and annotation of the entomopathogenic bacteria, Xenorhabdus cabanillasi strain JM26 and Xenorhabdus szentirmai strain DSM 16338.</title>
        <authorList>
            <person name="Gualtieri M."/>
            <person name="Ogier J.C."/>
            <person name="Pages S."/>
            <person name="Givaudan A."/>
            <person name="Gaudriault S."/>
        </authorList>
    </citation>
    <scope>NUCLEOTIDE SEQUENCE [LARGE SCALE GENOMIC DNA]</scope>
    <source>
        <strain evidence="1">DSM 16338</strain>
    </source>
</reference>
<organism evidence="1 2">
    <name type="scientific">Xenorhabdus szentirmaii DSM 16338</name>
    <dbReference type="NCBI Taxonomy" id="1427518"/>
    <lineage>
        <taxon>Bacteria</taxon>
        <taxon>Pseudomonadati</taxon>
        <taxon>Pseudomonadota</taxon>
        <taxon>Gammaproteobacteria</taxon>
        <taxon>Enterobacterales</taxon>
        <taxon>Morganellaceae</taxon>
        <taxon>Xenorhabdus</taxon>
    </lineage>
</organism>
<dbReference type="EMBL" id="CBXF010000035">
    <property type="protein sequence ID" value="CDL81411.1"/>
    <property type="molecule type" value="Genomic_DNA"/>
</dbReference>
<comment type="caution">
    <text evidence="1">The sequence shown here is derived from an EMBL/GenBank/DDBJ whole genome shotgun (WGS) entry which is preliminary data.</text>
</comment>
<name>W1IUZ2_9GAMM</name>
<dbReference type="AlphaFoldDB" id="W1IUZ2"/>
<gene>
    <name evidence="1" type="ORF">XSR1_130017</name>
</gene>
<evidence type="ECO:0000313" key="1">
    <source>
        <dbReference type="EMBL" id="CDL81411.1"/>
    </source>
</evidence>
<protein>
    <submittedName>
        <fullName evidence="1">Uncharacterized protein</fullName>
    </submittedName>
</protein>
<proteinExistence type="predicted"/>
<evidence type="ECO:0000313" key="2">
    <source>
        <dbReference type="Proteomes" id="UP000019202"/>
    </source>
</evidence>
<keyword evidence="2" id="KW-1185">Reference proteome</keyword>
<accession>W1IUZ2</accession>
<sequence>MRGFERRVISMIDCYFKFYANSRVGYFSVIQKMYITAHPHVYNSNNLMYDPGSL</sequence>